<feature type="region of interest" description="Disordered" evidence="1">
    <location>
        <begin position="1"/>
        <end position="20"/>
    </location>
</feature>
<evidence type="ECO:0000256" key="1">
    <source>
        <dbReference type="SAM" id="MobiDB-lite"/>
    </source>
</evidence>
<protein>
    <submittedName>
        <fullName evidence="3">GDSL-type esterase/lipase family protein</fullName>
    </submittedName>
</protein>
<name>A0ABV2CN51_9RHOO</name>
<feature type="domain" description="SGNH hydrolase-type esterase" evidence="2">
    <location>
        <begin position="73"/>
        <end position="243"/>
    </location>
</feature>
<dbReference type="EMBL" id="JBEWLZ010000003">
    <property type="protein sequence ID" value="MET1489341.1"/>
    <property type="molecule type" value="Genomic_DNA"/>
</dbReference>
<dbReference type="InterPro" id="IPR036514">
    <property type="entry name" value="SGNH_hydro_sf"/>
</dbReference>
<evidence type="ECO:0000259" key="2">
    <source>
        <dbReference type="Pfam" id="PF13472"/>
    </source>
</evidence>
<evidence type="ECO:0000313" key="4">
    <source>
        <dbReference type="Proteomes" id="UP001548590"/>
    </source>
</evidence>
<comment type="caution">
    <text evidence="3">The sequence shown here is derived from an EMBL/GenBank/DDBJ whole genome shotgun (WGS) entry which is preliminary data.</text>
</comment>
<evidence type="ECO:0000313" key="3">
    <source>
        <dbReference type="EMBL" id="MET1489341.1"/>
    </source>
</evidence>
<organism evidence="3 4">
    <name type="scientific">Uliginosibacterium paludis</name>
    <dbReference type="NCBI Taxonomy" id="1615952"/>
    <lineage>
        <taxon>Bacteria</taxon>
        <taxon>Pseudomonadati</taxon>
        <taxon>Pseudomonadota</taxon>
        <taxon>Betaproteobacteria</taxon>
        <taxon>Rhodocyclales</taxon>
        <taxon>Zoogloeaceae</taxon>
        <taxon>Uliginosibacterium</taxon>
    </lineage>
</organism>
<dbReference type="Gene3D" id="3.40.50.1110">
    <property type="entry name" value="SGNH hydrolase"/>
    <property type="match status" value="1"/>
</dbReference>
<accession>A0ABV2CN51</accession>
<dbReference type="RefSeq" id="WP_345925659.1">
    <property type="nucleotide sequence ID" value="NZ_JBDIVF010000002.1"/>
</dbReference>
<dbReference type="Pfam" id="PF13472">
    <property type="entry name" value="Lipase_GDSL_2"/>
    <property type="match status" value="1"/>
</dbReference>
<dbReference type="InterPro" id="IPR013830">
    <property type="entry name" value="SGNH_hydro"/>
</dbReference>
<gene>
    <name evidence="3" type="ORF">ABVT11_05850</name>
</gene>
<proteinExistence type="predicted"/>
<keyword evidence="4" id="KW-1185">Reference proteome</keyword>
<sequence length="254" mass="27168">MPAPPSALRRPAGLAAPSPRKHSGRRVLAMLVGLVLISSGCALSRLQTAASLARNAQPLQADPPGAIHRLLIVGDSTGVGTGASTPSHSVAGWIASRHPDWRIENRARSGAKCEALPAQLEGASPQDTVLIMCGSHDVLRLTGRDELHDSLLAATHQAARIAPRVILMPPGNIGNIPLLFAPFSWWMTERSRDLHDIGKAVARESGALYVDLFREREDDPFAREPERMHAADGLHPGDAGYALWADALRREAGV</sequence>
<reference evidence="3 4" key="1">
    <citation type="submission" date="2024-07" db="EMBL/GenBank/DDBJ databases">
        <title>Uliginosibacterium paludis KCTC:42655.</title>
        <authorList>
            <person name="Kim M.K."/>
        </authorList>
    </citation>
    <scope>NUCLEOTIDE SEQUENCE [LARGE SCALE GENOMIC DNA]</scope>
    <source>
        <strain evidence="3 4">KCTC 42655</strain>
    </source>
</reference>
<dbReference type="Proteomes" id="UP001548590">
    <property type="component" value="Unassembled WGS sequence"/>
</dbReference>
<dbReference type="SUPFAM" id="SSF52266">
    <property type="entry name" value="SGNH hydrolase"/>
    <property type="match status" value="1"/>
</dbReference>